<reference evidence="1" key="1">
    <citation type="submission" date="2016-10" db="EMBL/GenBank/DDBJ databases">
        <title>CRISPR-Cas defence system in Roseofilum reptotaenium: evidence of a bacteriophage-cyanobacterium arms race in the coral black band disease.</title>
        <authorList>
            <person name="Buerger P."/>
            <person name="Wood-Charlson E.M."/>
            <person name="Weynberg K.D."/>
            <person name="Willis B."/>
            <person name="Van Oppen M.J."/>
        </authorList>
    </citation>
    <scope>NUCLEOTIDE SEQUENCE [LARGE SCALE GENOMIC DNA]</scope>
    <source>
        <strain evidence="1">AO1-A</strain>
    </source>
</reference>
<organism evidence="1 2">
    <name type="scientific">Roseofilum reptotaenium AO1-A</name>
    <dbReference type="NCBI Taxonomy" id="1925591"/>
    <lineage>
        <taxon>Bacteria</taxon>
        <taxon>Bacillati</taxon>
        <taxon>Cyanobacteriota</taxon>
        <taxon>Cyanophyceae</taxon>
        <taxon>Desertifilales</taxon>
        <taxon>Desertifilaceae</taxon>
        <taxon>Roseofilum</taxon>
    </lineage>
</organism>
<proteinExistence type="predicted"/>
<evidence type="ECO:0000313" key="1">
    <source>
        <dbReference type="EMBL" id="OJJ18386.1"/>
    </source>
</evidence>
<protein>
    <submittedName>
        <fullName evidence="1">Uncharacterized protein</fullName>
    </submittedName>
</protein>
<accession>A0A1L9QKZ4</accession>
<dbReference type="STRING" id="1925591.BI308_22400"/>
<dbReference type="Proteomes" id="UP000183940">
    <property type="component" value="Unassembled WGS sequence"/>
</dbReference>
<dbReference type="AlphaFoldDB" id="A0A1L9QKZ4"/>
<name>A0A1L9QKZ4_9CYAN</name>
<comment type="caution">
    <text evidence="1">The sequence shown here is derived from an EMBL/GenBank/DDBJ whole genome shotgun (WGS) entry which is preliminary data.</text>
</comment>
<gene>
    <name evidence="1" type="ORF">BI308_22400</name>
</gene>
<evidence type="ECO:0000313" key="2">
    <source>
        <dbReference type="Proteomes" id="UP000183940"/>
    </source>
</evidence>
<keyword evidence="2" id="KW-1185">Reference proteome</keyword>
<dbReference type="EMBL" id="MLAW01000056">
    <property type="protein sequence ID" value="OJJ18386.1"/>
    <property type="molecule type" value="Genomic_DNA"/>
</dbReference>
<sequence length="221" mass="25945">MMSQEIVEQVTQSYKILLAYHQQVGSLFKLLDKRFSSENNGKKLIPLSVDKLFAVCDDEYMLLDHYTLSNRQQPYDTGLPFWLGRFYVDADRLIGDRCIDDYFAQEIPYMAFVWIWVGCDDPNVADVEEPECWIAIVDPQPNNPETRLYDMAEMVWKFIRIETTTEKEEDGWICGRFYPNSLGCELNGVWKVQRFPLKDLSSLYDIYQQIINPLTHKIAEL</sequence>